<dbReference type="PANTHER" id="PTHR43280:SF32">
    <property type="entry name" value="TRANSCRIPTIONAL REGULATORY PROTEIN"/>
    <property type="match status" value="1"/>
</dbReference>
<dbReference type="OrthoDB" id="9793451at2"/>
<dbReference type="EMBL" id="CP032382">
    <property type="protein sequence ID" value="AYB32173.1"/>
    <property type="molecule type" value="Genomic_DNA"/>
</dbReference>
<dbReference type="Proteomes" id="UP000266183">
    <property type="component" value="Chromosome"/>
</dbReference>
<proteinExistence type="predicted"/>
<dbReference type="SUPFAM" id="SSF46689">
    <property type="entry name" value="Homeodomain-like"/>
    <property type="match status" value="1"/>
</dbReference>
<accession>A0A385SK91</accession>
<gene>
    <name evidence="5" type="ORF">D4L85_17050</name>
</gene>
<dbReference type="GO" id="GO:0003700">
    <property type="term" value="F:DNA-binding transcription factor activity"/>
    <property type="evidence" value="ECO:0007669"/>
    <property type="project" value="InterPro"/>
</dbReference>
<evidence type="ECO:0000256" key="3">
    <source>
        <dbReference type="ARBA" id="ARBA00023163"/>
    </source>
</evidence>
<name>A0A385SK91_9BACT</name>
<keyword evidence="2" id="KW-0238">DNA-binding</keyword>
<dbReference type="GO" id="GO:0043565">
    <property type="term" value="F:sequence-specific DNA binding"/>
    <property type="evidence" value="ECO:0007669"/>
    <property type="project" value="InterPro"/>
</dbReference>
<reference evidence="6" key="1">
    <citation type="submission" date="2018-09" db="EMBL/GenBank/DDBJ databases">
        <title>Chryseolinea sp. KIS68-18 isolated from soil.</title>
        <authorList>
            <person name="Weon H.-Y."/>
            <person name="Kwon S.-W."/>
            <person name="Lee S.A."/>
        </authorList>
    </citation>
    <scope>NUCLEOTIDE SEQUENCE [LARGE SCALE GENOMIC DNA]</scope>
    <source>
        <strain evidence="6">KIS68-18</strain>
    </source>
</reference>
<dbReference type="KEGG" id="chk:D4L85_17050"/>
<evidence type="ECO:0000313" key="5">
    <source>
        <dbReference type="EMBL" id="AYB32173.1"/>
    </source>
</evidence>
<organism evidence="5 6">
    <name type="scientific">Chryseolinea soli</name>
    <dbReference type="NCBI Taxonomy" id="2321403"/>
    <lineage>
        <taxon>Bacteria</taxon>
        <taxon>Pseudomonadati</taxon>
        <taxon>Bacteroidota</taxon>
        <taxon>Cytophagia</taxon>
        <taxon>Cytophagales</taxon>
        <taxon>Fulvivirgaceae</taxon>
        <taxon>Chryseolinea</taxon>
    </lineage>
</organism>
<keyword evidence="6" id="KW-1185">Reference proteome</keyword>
<evidence type="ECO:0000256" key="1">
    <source>
        <dbReference type="ARBA" id="ARBA00023015"/>
    </source>
</evidence>
<dbReference type="InterPro" id="IPR018060">
    <property type="entry name" value="HTH_AraC"/>
</dbReference>
<evidence type="ECO:0000259" key="4">
    <source>
        <dbReference type="PROSITE" id="PS01124"/>
    </source>
</evidence>
<keyword evidence="3" id="KW-0804">Transcription</keyword>
<sequence length="285" mass="33507">MRLTLTDPKTGGDLILFKGETEIESLFYKRDHDNKYFTIAWNHGKKQTVYIDKEAHTFMPHTILPIMFNQTFQFERAKDVVAWQFNREFYCIIDHDAEVSCVGFLFGLGDNLFITLNKQEQEKFELLLNVFVEEMNTSDHIQSEMLLVLLKRLIILITKLAKSNYAPEEKITDERLNLVRKFNLLVEANFRSQHALGYYAERLNKSPKTISNLFALYNDKTPLQIIQERILIEAKRLLYYTDKSVKQITFELGFEDSAYFSAYFKRHTLQSPLEFRSGAKIARTK</sequence>
<evidence type="ECO:0000256" key="2">
    <source>
        <dbReference type="ARBA" id="ARBA00023125"/>
    </source>
</evidence>
<keyword evidence="1" id="KW-0805">Transcription regulation</keyword>
<feature type="domain" description="HTH araC/xylS-type" evidence="4">
    <location>
        <begin position="180"/>
        <end position="278"/>
    </location>
</feature>
<dbReference type="SMART" id="SM00342">
    <property type="entry name" value="HTH_ARAC"/>
    <property type="match status" value="1"/>
</dbReference>
<dbReference type="AlphaFoldDB" id="A0A385SK91"/>
<dbReference type="Gene3D" id="1.10.10.60">
    <property type="entry name" value="Homeodomain-like"/>
    <property type="match status" value="1"/>
</dbReference>
<protein>
    <submittedName>
        <fullName evidence="5">Helix-turn-helix domain-containing protein</fullName>
    </submittedName>
</protein>
<dbReference type="InterPro" id="IPR009057">
    <property type="entry name" value="Homeodomain-like_sf"/>
</dbReference>
<dbReference type="Pfam" id="PF12833">
    <property type="entry name" value="HTH_18"/>
    <property type="match status" value="1"/>
</dbReference>
<dbReference type="PROSITE" id="PS01124">
    <property type="entry name" value="HTH_ARAC_FAMILY_2"/>
    <property type="match status" value="1"/>
</dbReference>
<evidence type="ECO:0000313" key="6">
    <source>
        <dbReference type="Proteomes" id="UP000266183"/>
    </source>
</evidence>
<dbReference type="PANTHER" id="PTHR43280">
    <property type="entry name" value="ARAC-FAMILY TRANSCRIPTIONAL REGULATOR"/>
    <property type="match status" value="1"/>
</dbReference>
<dbReference type="RefSeq" id="WP_119755432.1">
    <property type="nucleotide sequence ID" value="NZ_CP032382.1"/>
</dbReference>